<protein>
    <recommendedName>
        <fullName evidence="10">Odorant receptor</fullName>
    </recommendedName>
</protein>
<dbReference type="GO" id="GO:0005886">
    <property type="term" value="C:plasma membrane"/>
    <property type="evidence" value="ECO:0007669"/>
    <property type="project" value="UniProtKB-SubCell"/>
</dbReference>
<dbReference type="AlphaFoldDB" id="B4JYR0"/>
<dbReference type="Pfam" id="PF02949">
    <property type="entry name" value="7tm_6"/>
    <property type="match status" value="1"/>
</dbReference>
<dbReference type="InterPro" id="IPR004117">
    <property type="entry name" value="7tm6_olfct_rcpt"/>
</dbReference>
<feature type="transmembrane region" description="Helical" evidence="10">
    <location>
        <begin position="301"/>
        <end position="322"/>
    </location>
</feature>
<comment type="caution">
    <text evidence="10">Lacks conserved residue(s) required for the propagation of feature annotation.</text>
</comment>
<feature type="transmembrane region" description="Helical" evidence="10">
    <location>
        <begin position="137"/>
        <end position="158"/>
    </location>
</feature>
<dbReference type="EMBL" id="CH916377">
    <property type="protein sequence ID" value="EDV90822.1"/>
    <property type="molecule type" value="Genomic_DNA"/>
</dbReference>
<dbReference type="STRING" id="7222.B4JYR0"/>
<evidence type="ECO:0000313" key="12">
    <source>
        <dbReference type="Proteomes" id="UP000001070"/>
    </source>
</evidence>
<accession>B4JYR0</accession>
<feature type="transmembrane region" description="Helical" evidence="10">
    <location>
        <begin position="178"/>
        <end position="200"/>
    </location>
</feature>
<evidence type="ECO:0000256" key="2">
    <source>
        <dbReference type="ARBA" id="ARBA00022475"/>
    </source>
</evidence>
<evidence type="ECO:0000256" key="3">
    <source>
        <dbReference type="ARBA" id="ARBA00022606"/>
    </source>
</evidence>
<dbReference type="OMA" id="VFCEHNE"/>
<keyword evidence="2" id="KW-1003">Cell membrane</keyword>
<keyword evidence="5 10" id="KW-0552">Olfaction</keyword>
<dbReference type="GO" id="GO:0005549">
    <property type="term" value="F:odorant binding"/>
    <property type="evidence" value="ECO:0007669"/>
    <property type="project" value="InterPro"/>
</dbReference>
<evidence type="ECO:0000256" key="4">
    <source>
        <dbReference type="ARBA" id="ARBA00022692"/>
    </source>
</evidence>
<dbReference type="PANTHER" id="PTHR21137">
    <property type="entry name" value="ODORANT RECEPTOR"/>
    <property type="match status" value="1"/>
</dbReference>
<evidence type="ECO:0000313" key="11">
    <source>
        <dbReference type="EMBL" id="EDV90822.1"/>
    </source>
</evidence>
<comment type="subcellular location">
    <subcellularLocation>
        <location evidence="1 10">Cell membrane</location>
        <topology evidence="1 10">Multi-pass membrane protein</topology>
    </subcellularLocation>
</comment>
<dbReference type="OrthoDB" id="7845758at2759"/>
<feature type="transmembrane region" description="Helical" evidence="10">
    <location>
        <begin position="375"/>
        <end position="396"/>
    </location>
</feature>
<dbReference type="eggNOG" id="ENOG502T9IC">
    <property type="taxonomic scope" value="Eukaryota"/>
</dbReference>
<evidence type="ECO:0000256" key="6">
    <source>
        <dbReference type="ARBA" id="ARBA00022989"/>
    </source>
</evidence>
<dbReference type="FunCoup" id="B4JYR0">
    <property type="interactions" value="7"/>
</dbReference>
<proteinExistence type="inferred from homology"/>
<gene>
    <name evidence="11" type="primary">Dgri\GH14347</name>
    <name evidence="11" type="ORF">Dgri_GH14347</name>
</gene>
<dbReference type="GO" id="GO:0007165">
    <property type="term" value="P:signal transduction"/>
    <property type="evidence" value="ECO:0007669"/>
    <property type="project" value="UniProtKB-KW"/>
</dbReference>
<dbReference type="PANTHER" id="PTHR21137:SF35">
    <property type="entry name" value="ODORANT RECEPTOR 19A-RELATED"/>
    <property type="match status" value="1"/>
</dbReference>
<evidence type="ECO:0000256" key="8">
    <source>
        <dbReference type="ARBA" id="ARBA00023170"/>
    </source>
</evidence>
<name>B4JYR0_DROGR</name>
<evidence type="ECO:0000256" key="9">
    <source>
        <dbReference type="ARBA" id="ARBA00023224"/>
    </source>
</evidence>
<dbReference type="PhylomeDB" id="B4JYR0"/>
<organism evidence="12">
    <name type="scientific">Drosophila grimshawi</name>
    <name type="common">Hawaiian fruit fly</name>
    <name type="synonym">Idiomyia grimshawi</name>
    <dbReference type="NCBI Taxonomy" id="7222"/>
    <lineage>
        <taxon>Eukaryota</taxon>
        <taxon>Metazoa</taxon>
        <taxon>Ecdysozoa</taxon>
        <taxon>Arthropoda</taxon>
        <taxon>Hexapoda</taxon>
        <taxon>Insecta</taxon>
        <taxon>Pterygota</taxon>
        <taxon>Neoptera</taxon>
        <taxon>Endopterygota</taxon>
        <taxon>Diptera</taxon>
        <taxon>Brachycera</taxon>
        <taxon>Muscomorpha</taxon>
        <taxon>Ephydroidea</taxon>
        <taxon>Drosophilidae</taxon>
        <taxon>Drosophila</taxon>
        <taxon>Hawaiian Drosophila</taxon>
    </lineage>
</organism>
<dbReference type="Proteomes" id="UP000001070">
    <property type="component" value="Unassembled WGS sequence"/>
</dbReference>
<comment type="similarity">
    <text evidence="10">Belongs to the insect chemoreceptor superfamily. Heteromeric odorant receptor channel (TC 1.A.69) family.</text>
</comment>
<evidence type="ECO:0000256" key="10">
    <source>
        <dbReference type="RuleBase" id="RU351113"/>
    </source>
</evidence>
<keyword evidence="4 10" id="KW-0812">Transmembrane</keyword>
<keyword evidence="3 10" id="KW-0716">Sensory transduction</keyword>
<keyword evidence="12" id="KW-1185">Reference proteome</keyword>
<keyword evidence="9 10" id="KW-0807">Transducer</keyword>
<dbReference type="GO" id="GO:0004984">
    <property type="term" value="F:olfactory receptor activity"/>
    <property type="evidence" value="ECO:0007669"/>
    <property type="project" value="InterPro"/>
</dbReference>
<keyword evidence="7 10" id="KW-0472">Membrane</keyword>
<evidence type="ECO:0000256" key="5">
    <source>
        <dbReference type="ARBA" id="ARBA00022725"/>
    </source>
</evidence>
<reference evidence="11 12" key="1">
    <citation type="journal article" date="2007" name="Nature">
        <title>Evolution of genes and genomes on the Drosophila phylogeny.</title>
        <authorList>
            <consortium name="Drosophila 12 Genomes Consortium"/>
            <person name="Clark A.G."/>
            <person name="Eisen M.B."/>
            <person name="Smith D.R."/>
            <person name="Bergman C.M."/>
            <person name="Oliver B."/>
            <person name="Markow T.A."/>
            <person name="Kaufman T.C."/>
            <person name="Kellis M."/>
            <person name="Gelbart W."/>
            <person name="Iyer V.N."/>
            <person name="Pollard D.A."/>
            <person name="Sackton T.B."/>
            <person name="Larracuente A.M."/>
            <person name="Singh N.D."/>
            <person name="Abad J.P."/>
            <person name="Abt D.N."/>
            <person name="Adryan B."/>
            <person name="Aguade M."/>
            <person name="Akashi H."/>
            <person name="Anderson W.W."/>
            <person name="Aquadro C.F."/>
            <person name="Ardell D.H."/>
            <person name="Arguello R."/>
            <person name="Artieri C.G."/>
            <person name="Barbash D.A."/>
            <person name="Barker D."/>
            <person name="Barsanti P."/>
            <person name="Batterham P."/>
            <person name="Batzoglou S."/>
            <person name="Begun D."/>
            <person name="Bhutkar A."/>
            <person name="Blanco E."/>
            <person name="Bosak S.A."/>
            <person name="Bradley R.K."/>
            <person name="Brand A.D."/>
            <person name="Brent M.R."/>
            <person name="Brooks A.N."/>
            <person name="Brown R.H."/>
            <person name="Butlin R.K."/>
            <person name="Caggese C."/>
            <person name="Calvi B.R."/>
            <person name="Bernardo de Carvalho A."/>
            <person name="Caspi A."/>
            <person name="Castrezana S."/>
            <person name="Celniker S.E."/>
            <person name="Chang J.L."/>
            <person name="Chapple C."/>
            <person name="Chatterji S."/>
            <person name="Chinwalla A."/>
            <person name="Civetta A."/>
            <person name="Clifton S.W."/>
            <person name="Comeron J.M."/>
            <person name="Costello J.C."/>
            <person name="Coyne J.A."/>
            <person name="Daub J."/>
            <person name="David R.G."/>
            <person name="Delcher A.L."/>
            <person name="Delehaunty K."/>
            <person name="Do C.B."/>
            <person name="Ebling H."/>
            <person name="Edwards K."/>
            <person name="Eickbush T."/>
            <person name="Evans J.D."/>
            <person name="Filipski A."/>
            <person name="Findeiss S."/>
            <person name="Freyhult E."/>
            <person name="Fulton L."/>
            <person name="Fulton R."/>
            <person name="Garcia A.C."/>
            <person name="Gardiner A."/>
            <person name="Garfield D.A."/>
            <person name="Garvin B.E."/>
            <person name="Gibson G."/>
            <person name="Gilbert D."/>
            <person name="Gnerre S."/>
            <person name="Godfrey J."/>
            <person name="Good R."/>
            <person name="Gotea V."/>
            <person name="Gravely B."/>
            <person name="Greenberg A.J."/>
            <person name="Griffiths-Jones S."/>
            <person name="Gross S."/>
            <person name="Guigo R."/>
            <person name="Gustafson E.A."/>
            <person name="Haerty W."/>
            <person name="Hahn M.W."/>
            <person name="Halligan D.L."/>
            <person name="Halpern A.L."/>
            <person name="Halter G.M."/>
            <person name="Han M.V."/>
            <person name="Heger A."/>
            <person name="Hillier L."/>
            <person name="Hinrichs A.S."/>
            <person name="Holmes I."/>
            <person name="Hoskins R.A."/>
            <person name="Hubisz M.J."/>
            <person name="Hultmark D."/>
            <person name="Huntley M.A."/>
            <person name="Jaffe D.B."/>
            <person name="Jagadeeshan S."/>
            <person name="Jeck W.R."/>
            <person name="Johnson J."/>
            <person name="Jones C.D."/>
            <person name="Jordan W.C."/>
            <person name="Karpen G.H."/>
            <person name="Kataoka E."/>
            <person name="Keightley P.D."/>
            <person name="Kheradpour P."/>
            <person name="Kirkness E.F."/>
            <person name="Koerich L.B."/>
            <person name="Kristiansen K."/>
            <person name="Kudrna D."/>
            <person name="Kulathinal R.J."/>
            <person name="Kumar S."/>
            <person name="Kwok R."/>
            <person name="Lander E."/>
            <person name="Langley C.H."/>
            <person name="Lapoint R."/>
            <person name="Lazzaro B.P."/>
            <person name="Lee S.J."/>
            <person name="Levesque L."/>
            <person name="Li R."/>
            <person name="Lin C.F."/>
            <person name="Lin M.F."/>
            <person name="Lindblad-Toh K."/>
            <person name="Llopart A."/>
            <person name="Long M."/>
            <person name="Low L."/>
            <person name="Lozovsky E."/>
            <person name="Lu J."/>
            <person name="Luo M."/>
            <person name="Machado C.A."/>
            <person name="Makalowski W."/>
            <person name="Marzo M."/>
            <person name="Matsuda M."/>
            <person name="Matzkin L."/>
            <person name="McAllister B."/>
            <person name="McBride C.S."/>
            <person name="McKernan B."/>
            <person name="McKernan K."/>
            <person name="Mendez-Lago M."/>
            <person name="Minx P."/>
            <person name="Mollenhauer M.U."/>
            <person name="Montooth K."/>
            <person name="Mount S.M."/>
            <person name="Mu X."/>
            <person name="Myers E."/>
            <person name="Negre B."/>
            <person name="Newfeld S."/>
            <person name="Nielsen R."/>
            <person name="Noor M.A."/>
            <person name="O'Grady P."/>
            <person name="Pachter L."/>
            <person name="Papaceit M."/>
            <person name="Parisi M.J."/>
            <person name="Parisi M."/>
            <person name="Parts L."/>
            <person name="Pedersen J.S."/>
            <person name="Pesole G."/>
            <person name="Phillippy A.M."/>
            <person name="Ponting C.P."/>
            <person name="Pop M."/>
            <person name="Porcelli D."/>
            <person name="Powell J.R."/>
            <person name="Prohaska S."/>
            <person name="Pruitt K."/>
            <person name="Puig M."/>
            <person name="Quesneville H."/>
            <person name="Ram K.R."/>
            <person name="Rand D."/>
            <person name="Rasmussen M.D."/>
            <person name="Reed L.K."/>
            <person name="Reenan R."/>
            <person name="Reily A."/>
            <person name="Remington K.A."/>
            <person name="Rieger T.T."/>
            <person name="Ritchie M.G."/>
            <person name="Robin C."/>
            <person name="Rogers Y.H."/>
            <person name="Rohde C."/>
            <person name="Rozas J."/>
            <person name="Rubenfield M.J."/>
            <person name="Ruiz A."/>
            <person name="Russo S."/>
            <person name="Salzberg S.L."/>
            <person name="Sanchez-Gracia A."/>
            <person name="Saranga D.J."/>
            <person name="Sato H."/>
            <person name="Schaeffer S.W."/>
            <person name="Schatz M.C."/>
            <person name="Schlenke T."/>
            <person name="Schwartz R."/>
            <person name="Segarra C."/>
            <person name="Singh R.S."/>
            <person name="Sirot L."/>
            <person name="Sirota M."/>
            <person name="Sisneros N.B."/>
            <person name="Smith C.D."/>
            <person name="Smith T.F."/>
            <person name="Spieth J."/>
            <person name="Stage D.E."/>
            <person name="Stark A."/>
            <person name="Stephan W."/>
            <person name="Strausberg R.L."/>
            <person name="Strempel S."/>
            <person name="Sturgill D."/>
            <person name="Sutton G."/>
            <person name="Sutton G.G."/>
            <person name="Tao W."/>
            <person name="Teichmann S."/>
            <person name="Tobari Y.N."/>
            <person name="Tomimura Y."/>
            <person name="Tsolas J.M."/>
            <person name="Valente V.L."/>
            <person name="Venter E."/>
            <person name="Venter J.C."/>
            <person name="Vicario S."/>
            <person name="Vieira F.G."/>
            <person name="Vilella A.J."/>
            <person name="Villasante A."/>
            <person name="Walenz B."/>
            <person name="Wang J."/>
            <person name="Wasserman M."/>
            <person name="Watts T."/>
            <person name="Wilson D."/>
            <person name="Wilson R.K."/>
            <person name="Wing R.A."/>
            <person name="Wolfner M.F."/>
            <person name="Wong A."/>
            <person name="Wong G.K."/>
            <person name="Wu C.I."/>
            <person name="Wu G."/>
            <person name="Yamamoto D."/>
            <person name="Yang H.P."/>
            <person name="Yang S.P."/>
            <person name="Yorke J.A."/>
            <person name="Yoshida K."/>
            <person name="Zdobnov E."/>
            <person name="Zhang P."/>
            <person name="Zhang Y."/>
            <person name="Zimin A.V."/>
            <person name="Baldwin J."/>
            <person name="Abdouelleil A."/>
            <person name="Abdulkadir J."/>
            <person name="Abebe A."/>
            <person name="Abera B."/>
            <person name="Abreu J."/>
            <person name="Acer S.C."/>
            <person name="Aftuck L."/>
            <person name="Alexander A."/>
            <person name="An P."/>
            <person name="Anderson E."/>
            <person name="Anderson S."/>
            <person name="Arachi H."/>
            <person name="Azer M."/>
            <person name="Bachantsang P."/>
            <person name="Barry A."/>
            <person name="Bayul T."/>
            <person name="Berlin A."/>
            <person name="Bessette D."/>
            <person name="Bloom T."/>
            <person name="Blye J."/>
            <person name="Boguslavskiy L."/>
            <person name="Bonnet C."/>
            <person name="Boukhgalter B."/>
            <person name="Bourzgui I."/>
            <person name="Brown A."/>
            <person name="Cahill P."/>
            <person name="Channer S."/>
            <person name="Cheshatsang Y."/>
            <person name="Chuda L."/>
            <person name="Citroen M."/>
            <person name="Collymore A."/>
            <person name="Cooke P."/>
            <person name="Costello M."/>
            <person name="D'Aco K."/>
            <person name="Daza R."/>
            <person name="De Haan G."/>
            <person name="DeGray S."/>
            <person name="DeMaso C."/>
            <person name="Dhargay N."/>
            <person name="Dooley K."/>
            <person name="Dooley E."/>
            <person name="Doricent M."/>
            <person name="Dorje P."/>
            <person name="Dorjee K."/>
            <person name="Dupes A."/>
            <person name="Elong R."/>
            <person name="Falk J."/>
            <person name="Farina A."/>
            <person name="Faro S."/>
            <person name="Ferguson D."/>
            <person name="Fisher S."/>
            <person name="Foley C.D."/>
            <person name="Franke A."/>
            <person name="Friedrich D."/>
            <person name="Gadbois L."/>
            <person name="Gearin G."/>
            <person name="Gearin C.R."/>
            <person name="Giannoukos G."/>
            <person name="Goode T."/>
            <person name="Graham J."/>
            <person name="Grandbois E."/>
            <person name="Grewal S."/>
            <person name="Gyaltsen K."/>
            <person name="Hafez N."/>
            <person name="Hagos B."/>
            <person name="Hall J."/>
            <person name="Henson C."/>
            <person name="Hollinger A."/>
            <person name="Honan T."/>
            <person name="Huard M.D."/>
            <person name="Hughes L."/>
            <person name="Hurhula B."/>
            <person name="Husby M.E."/>
            <person name="Kamat A."/>
            <person name="Kanga B."/>
            <person name="Kashin S."/>
            <person name="Khazanovich D."/>
            <person name="Kisner P."/>
            <person name="Lance K."/>
            <person name="Lara M."/>
            <person name="Lee W."/>
            <person name="Lennon N."/>
            <person name="Letendre F."/>
            <person name="LeVine R."/>
            <person name="Lipovsky A."/>
            <person name="Liu X."/>
            <person name="Liu J."/>
            <person name="Liu S."/>
            <person name="Lokyitsang T."/>
            <person name="Lokyitsang Y."/>
            <person name="Lubonja R."/>
            <person name="Lui A."/>
            <person name="MacDonald P."/>
            <person name="Magnisalis V."/>
            <person name="Maru K."/>
            <person name="Matthews C."/>
            <person name="McCusker W."/>
            <person name="McDonough S."/>
            <person name="Mehta T."/>
            <person name="Meldrim J."/>
            <person name="Meneus L."/>
            <person name="Mihai O."/>
            <person name="Mihalev A."/>
            <person name="Mihova T."/>
            <person name="Mittelman R."/>
            <person name="Mlenga V."/>
            <person name="Montmayeur A."/>
            <person name="Mulrain L."/>
            <person name="Navidi A."/>
            <person name="Naylor J."/>
            <person name="Negash T."/>
            <person name="Nguyen T."/>
            <person name="Nguyen N."/>
            <person name="Nicol R."/>
            <person name="Norbu C."/>
            <person name="Norbu N."/>
            <person name="Novod N."/>
            <person name="O'Neill B."/>
            <person name="Osman S."/>
            <person name="Markiewicz E."/>
            <person name="Oyono O.L."/>
            <person name="Patti C."/>
            <person name="Phunkhang P."/>
            <person name="Pierre F."/>
            <person name="Priest M."/>
            <person name="Raghuraman S."/>
            <person name="Rege F."/>
            <person name="Reyes R."/>
            <person name="Rise C."/>
            <person name="Rogov P."/>
            <person name="Ross K."/>
            <person name="Ryan E."/>
            <person name="Settipalli S."/>
            <person name="Shea T."/>
            <person name="Sherpa N."/>
            <person name="Shi L."/>
            <person name="Shih D."/>
            <person name="Sparrow T."/>
            <person name="Spaulding J."/>
            <person name="Stalker J."/>
            <person name="Stange-Thomann N."/>
            <person name="Stavropoulos S."/>
            <person name="Stone C."/>
            <person name="Strader C."/>
            <person name="Tesfaye S."/>
            <person name="Thomson T."/>
            <person name="Thoulutsang Y."/>
            <person name="Thoulutsang D."/>
            <person name="Topham K."/>
            <person name="Topping I."/>
            <person name="Tsamla T."/>
            <person name="Vassiliev H."/>
            <person name="Vo A."/>
            <person name="Wangchuk T."/>
            <person name="Wangdi T."/>
            <person name="Weiand M."/>
            <person name="Wilkinson J."/>
            <person name="Wilson A."/>
            <person name="Yadav S."/>
            <person name="Young G."/>
            <person name="Yu Q."/>
            <person name="Zembek L."/>
            <person name="Zhong D."/>
            <person name="Zimmer A."/>
            <person name="Zwirko Z."/>
            <person name="Jaffe D.B."/>
            <person name="Alvarez P."/>
            <person name="Brockman W."/>
            <person name="Butler J."/>
            <person name="Chin C."/>
            <person name="Gnerre S."/>
            <person name="Grabherr M."/>
            <person name="Kleber M."/>
            <person name="Mauceli E."/>
            <person name="MacCallum I."/>
        </authorList>
    </citation>
    <scope>NUCLEOTIDE SEQUENCE [LARGE SCALE GENOMIC DNA]</scope>
    <source>
        <strain evidence="12">Tucson 15287-2541.00</strain>
    </source>
</reference>
<evidence type="ECO:0000256" key="1">
    <source>
        <dbReference type="ARBA" id="ARBA00004651"/>
    </source>
</evidence>
<keyword evidence="6 10" id="KW-1133">Transmembrane helix</keyword>
<dbReference type="HOGENOM" id="CLU_687484_0_0_1"/>
<sequence length="401" mass="47363">MWYQPRLRNGELVKMSWPLALLRRLNPIAWPLDDSPSKKAILIERFLFMAALVVMIMHNEVDIHYFVVNLDDLNKLFEGIPTFLILVEINIRLLHIAIYKNRLRQLLQRFYAENYISEDSDPDTFRIIKRQLLGTRFITSFYMMTVIAFCMEPIRNIFQGRREMLYKQEYIFDNTKLPFYIPLICSNIWVGVLCTTVIIGDLNMLGEFMMHLNARYLQMDKDLKVSARRLIQSEDTTNIATDFHQELVKVLRRNAALNYFAKEVENQFTFRIFITFSFSATLLCVLAYLCYKNPVNSIVYIIWFTAKFMELLVFGYLGSILYETTDKLDVMYYCCDWEQVVYHSHNTYENVQLMKLVILSIELNSKPFALTGLNYFRVTLVAVIKILQGAFSYFTFLTSFD</sequence>
<feature type="transmembrane region" description="Helical" evidence="10">
    <location>
        <begin position="268"/>
        <end position="289"/>
    </location>
</feature>
<dbReference type="InParanoid" id="B4JYR0"/>
<feature type="transmembrane region" description="Helical" evidence="10">
    <location>
        <begin position="46"/>
        <end position="67"/>
    </location>
</feature>
<keyword evidence="8 10" id="KW-0675">Receptor</keyword>
<evidence type="ECO:0000256" key="7">
    <source>
        <dbReference type="ARBA" id="ARBA00023136"/>
    </source>
</evidence>